<dbReference type="AlphaFoldDB" id="A0A372L944"/>
<accession>A0A372L944</accession>
<feature type="region of interest" description="Disordered" evidence="1">
    <location>
        <begin position="67"/>
        <end position="100"/>
    </location>
</feature>
<dbReference type="RefSeq" id="WP_117323800.1">
    <property type="nucleotide sequence ID" value="NZ_QVTD01000013.1"/>
</dbReference>
<reference evidence="3 4" key="1">
    <citation type="submission" date="2018-08" db="EMBL/GenBank/DDBJ databases">
        <title>Bacillus chawlae sp. nov., Bacillus glennii sp. nov., and Bacillus saganii sp. nov. Isolated from the Vehicle Assembly Building at Kennedy Space Center where the Viking Spacecraft were Assembled.</title>
        <authorList>
            <person name="Seuylemezian A."/>
            <person name="Vaishampayan P."/>
        </authorList>
    </citation>
    <scope>NUCLEOTIDE SEQUENCE [LARGE SCALE GENOMIC DNA]</scope>
    <source>
        <strain evidence="3 4">V44-8</strain>
    </source>
</reference>
<dbReference type="Proteomes" id="UP000262939">
    <property type="component" value="Unassembled WGS sequence"/>
</dbReference>
<evidence type="ECO:0000256" key="1">
    <source>
        <dbReference type="SAM" id="MobiDB-lite"/>
    </source>
</evidence>
<feature type="transmembrane region" description="Helical" evidence="2">
    <location>
        <begin position="6"/>
        <end position="24"/>
    </location>
</feature>
<keyword evidence="4" id="KW-1185">Reference proteome</keyword>
<name>A0A372L944_9BACI</name>
<keyword evidence="2" id="KW-0812">Transmembrane</keyword>
<proteinExistence type="predicted"/>
<organism evidence="3 4">
    <name type="scientific">Peribacillus glennii</name>
    <dbReference type="NCBI Taxonomy" id="2303991"/>
    <lineage>
        <taxon>Bacteria</taxon>
        <taxon>Bacillati</taxon>
        <taxon>Bacillota</taxon>
        <taxon>Bacilli</taxon>
        <taxon>Bacillales</taxon>
        <taxon>Bacillaceae</taxon>
        <taxon>Peribacillus</taxon>
    </lineage>
</organism>
<feature type="compositionally biased region" description="Basic and acidic residues" evidence="1">
    <location>
        <begin position="72"/>
        <end position="97"/>
    </location>
</feature>
<evidence type="ECO:0008006" key="5">
    <source>
        <dbReference type="Google" id="ProtNLM"/>
    </source>
</evidence>
<keyword evidence="2" id="KW-1133">Transmembrane helix</keyword>
<dbReference type="EMBL" id="QVTD01000013">
    <property type="protein sequence ID" value="RFU61554.1"/>
    <property type="molecule type" value="Genomic_DNA"/>
</dbReference>
<dbReference type="Pfam" id="PF19610">
    <property type="entry name" value="DUF6115"/>
    <property type="match status" value="1"/>
</dbReference>
<sequence>MSAFIMFILFILNILTILAVIILFQRQNRLLKAERSQKETVAEMEELLAAFIMEMKEENDLLLKKVRQPKVPGDKKGSSGLNRDVHREMPSSKKETADGIDQTNSVIFSKNIAVSAYKKQPLKDETEGISGYQPAGLAEEKDKVEITVLNDRDDSTPVPADRERIEKEAFKEALKSSLTKGKPTLSEQIYEMHGNGMTVDEIAKRLNRGKTEIELLLKFRM</sequence>
<gene>
    <name evidence="3" type="ORF">D0466_17275</name>
</gene>
<evidence type="ECO:0000313" key="3">
    <source>
        <dbReference type="EMBL" id="RFU61554.1"/>
    </source>
</evidence>
<evidence type="ECO:0000256" key="2">
    <source>
        <dbReference type="SAM" id="Phobius"/>
    </source>
</evidence>
<protein>
    <recommendedName>
        <fullName evidence="5">Swarming motility protein SwrB</fullName>
    </recommendedName>
</protein>
<dbReference type="OrthoDB" id="1708317at2"/>
<comment type="caution">
    <text evidence="3">The sequence shown here is derived from an EMBL/GenBank/DDBJ whole genome shotgun (WGS) entry which is preliminary data.</text>
</comment>
<dbReference type="InterPro" id="IPR046118">
    <property type="entry name" value="DUF6115"/>
</dbReference>
<keyword evidence="2" id="KW-0472">Membrane</keyword>
<evidence type="ECO:0000313" key="4">
    <source>
        <dbReference type="Proteomes" id="UP000262939"/>
    </source>
</evidence>